<gene>
    <name evidence="1" type="ORF">HZZ05_07250</name>
</gene>
<name>A0A853EIX1_9ACTO</name>
<dbReference type="Proteomes" id="UP000572528">
    <property type="component" value="Unassembled WGS sequence"/>
</dbReference>
<sequence>MVGVFAAHNLEEIAHLPQDLDTLPSWIKKAGPWRDVRSLPWRPAC</sequence>
<dbReference type="AlphaFoldDB" id="A0A853EIX1"/>
<dbReference type="RefSeq" id="WP_218929238.1">
    <property type="nucleotide sequence ID" value="NZ_JACBXV010000086.1"/>
</dbReference>
<protein>
    <submittedName>
        <fullName evidence="1">Uncharacterized protein</fullName>
    </submittedName>
</protein>
<dbReference type="EMBL" id="JACBXV010000086">
    <property type="protein sequence ID" value="NYS69317.1"/>
    <property type="molecule type" value="Genomic_DNA"/>
</dbReference>
<organism evidence="1 2">
    <name type="scientific">Actinomyces bowdenii</name>
    <dbReference type="NCBI Taxonomy" id="131109"/>
    <lineage>
        <taxon>Bacteria</taxon>
        <taxon>Bacillati</taxon>
        <taxon>Actinomycetota</taxon>
        <taxon>Actinomycetes</taxon>
        <taxon>Actinomycetales</taxon>
        <taxon>Actinomycetaceae</taxon>
        <taxon>Actinomyces</taxon>
    </lineage>
</organism>
<comment type="caution">
    <text evidence="1">The sequence shown here is derived from an EMBL/GenBank/DDBJ whole genome shotgun (WGS) entry which is preliminary data.</text>
</comment>
<reference evidence="1 2" key="1">
    <citation type="submission" date="2020-07" db="EMBL/GenBank/DDBJ databases">
        <title>MOT database genomes.</title>
        <authorList>
            <person name="Joseph S."/>
            <person name="Aduse-Opoku J."/>
            <person name="Hashim A."/>
            <person name="Wade W."/>
            <person name="Curtis M."/>
        </authorList>
    </citation>
    <scope>NUCLEOTIDE SEQUENCE [LARGE SCALE GENOMIC DNA]</scope>
    <source>
        <strain evidence="1 2">WMus004</strain>
    </source>
</reference>
<accession>A0A853EIX1</accession>
<evidence type="ECO:0000313" key="1">
    <source>
        <dbReference type="EMBL" id="NYS69317.1"/>
    </source>
</evidence>
<evidence type="ECO:0000313" key="2">
    <source>
        <dbReference type="Proteomes" id="UP000572528"/>
    </source>
</evidence>
<proteinExistence type="predicted"/>